<evidence type="ECO:0000313" key="8">
    <source>
        <dbReference type="Proteomes" id="UP001501803"/>
    </source>
</evidence>
<name>A0ABP7KMI8_9MICO</name>
<dbReference type="InterPro" id="IPR036388">
    <property type="entry name" value="WH-like_DNA-bd_sf"/>
</dbReference>
<proteinExistence type="inferred from homology"/>
<dbReference type="Gene3D" id="1.10.10.10">
    <property type="entry name" value="Winged helix-like DNA-binding domain superfamily/Winged helix DNA-binding domain"/>
    <property type="match status" value="1"/>
</dbReference>
<evidence type="ECO:0000256" key="5">
    <source>
        <dbReference type="PROSITE-ProRule" id="PRU01091"/>
    </source>
</evidence>
<evidence type="ECO:0000256" key="2">
    <source>
        <dbReference type="ARBA" id="ARBA00023015"/>
    </source>
</evidence>
<dbReference type="SMART" id="SM00862">
    <property type="entry name" value="Trans_reg_C"/>
    <property type="match status" value="1"/>
</dbReference>
<dbReference type="PANTHER" id="PTHR35807">
    <property type="entry name" value="TRANSCRIPTIONAL REGULATOR REDD-RELATED"/>
    <property type="match status" value="1"/>
</dbReference>
<dbReference type="CDD" id="cd15831">
    <property type="entry name" value="BTAD"/>
    <property type="match status" value="1"/>
</dbReference>
<protein>
    <submittedName>
        <fullName evidence="7">BTAD domain-containing putative transcriptional regulator</fullName>
    </submittedName>
</protein>
<dbReference type="Gene3D" id="1.25.40.10">
    <property type="entry name" value="Tetratricopeptide repeat domain"/>
    <property type="match status" value="1"/>
</dbReference>
<dbReference type="PROSITE" id="PS51755">
    <property type="entry name" value="OMPR_PHOB"/>
    <property type="match status" value="1"/>
</dbReference>
<feature type="DNA-binding region" description="OmpR/PhoB-type" evidence="5">
    <location>
        <begin position="1"/>
        <end position="99"/>
    </location>
</feature>
<dbReference type="EMBL" id="BAABCN010000007">
    <property type="protein sequence ID" value="GAA3882801.1"/>
    <property type="molecule type" value="Genomic_DNA"/>
</dbReference>
<reference evidence="8" key="1">
    <citation type="journal article" date="2019" name="Int. J. Syst. Evol. Microbiol.">
        <title>The Global Catalogue of Microorganisms (GCM) 10K type strain sequencing project: providing services to taxonomists for standard genome sequencing and annotation.</title>
        <authorList>
            <consortium name="The Broad Institute Genomics Platform"/>
            <consortium name="The Broad Institute Genome Sequencing Center for Infectious Disease"/>
            <person name="Wu L."/>
            <person name="Ma J."/>
        </authorList>
    </citation>
    <scope>NUCLEOTIDE SEQUENCE [LARGE SCALE GENOMIC DNA]</scope>
    <source>
        <strain evidence="8">JCM 17021</strain>
    </source>
</reference>
<comment type="similarity">
    <text evidence="1">Belongs to the AfsR/DnrI/RedD regulatory family.</text>
</comment>
<dbReference type="PANTHER" id="PTHR35807:SF1">
    <property type="entry name" value="TRANSCRIPTIONAL REGULATOR REDD"/>
    <property type="match status" value="1"/>
</dbReference>
<dbReference type="InterPro" id="IPR011990">
    <property type="entry name" value="TPR-like_helical_dom_sf"/>
</dbReference>
<dbReference type="Pfam" id="PF03704">
    <property type="entry name" value="BTAD"/>
    <property type="match status" value="1"/>
</dbReference>
<dbReference type="InterPro" id="IPR051677">
    <property type="entry name" value="AfsR-DnrI-RedD_regulator"/>
</dbReference>
<dbReference type="InterPro" id="IPR001867">
    <property type="entry name" value="OmpR/PhoB-type_DNA-bd"/>
</dbReference>
<keyword evidence="2" id="KW-0805">Transcription regulation</keyword>
<dbReference type="InterPro" id="IPR005158">
    <property type="entry name" value="BTAD"/>
</dbReference>
<dbReference type="Proteomes" id="UP001501803">
    <property type="component" value="Unassembled WGS sequence"/>
</dbReference>
<dbReference type="InterPro" id="IPR016032">
    <property type="entry name" value="Sig_transdc_resp-reg_C-effctor"/>
</dbReference>
<evidence type="ECO:0000259" key="6">
    <source>
        <dbReference type="PROSITE" id="PS51755"/>
    </source>
</evidence>
<dbReference type="Pfam" id="PF00486">
    <property type="entry name" value="Trans_reg_C"/>
    <property type="match status" value="1"/>
</dbReference>
<comment type="caution">
    <text evidence="7">The sequence shown here is derived from an EMBL/GenBank/DDBJ whole genome shotgun (WGS) entry which is preliminary data.</text>
</comment>
<dbReference type="SMART" id="SM01043">
    <property type="entry name" value="BTAD"/>
    <property type="match status" value="1"/>
</dbReference>
<feature type="domain" description="OmpR/PhoB-type" evidence="6">
    <location>
        <begin position="1"/>
        <end position="99"/>
    </location>
</feature>
<accession>A0ABP7KMI8</accession>
<evidence type="ECO:0000256" key="4">
    <source>
        <dbReference type="ARBA" id="ARBA00023163"/>
    </source>
</evidence>
<evidence type="ECO:0000256" key="3">
    <source>
        <dbReference type="ARBA" id="ARBA00023125"/>
    </source>
</evidence>
<keyword evidence="4" id="KW-0804">Transcription</keyword>
<gene>
    <name evidence="7" type="ORF">GCM10022381_26320</name>
</gene>
<dbReference type="SUPFAM" id="SSF48452">
    <property type="entry name" value="TPR-like"/>
    <property type="match status" value="1"/>
</dbReference>
<organism evidence="7 8">
    <name type="scientific">Leifsonia kafniensis</name>
    <dbReference type="NCBI Taxonomy" id="475957"/>
    <lineage>
        <taxon>Bacteria</taxon>
        <taxon>Bacillati</taxon>
        <taxon>Actinomycetota</taxon>
        <taxon>Actinomycetes</taxon>
        <taxon>Micrococcales</taxon>
        <taxon>Microbacteriaceae</taxon>
        <taxon>Leifsonia</taxon>
    </lineage>
</organism>
<keyword evidence="3 5" id="KW-0238">DNA-binding</keyword>
<keyword evidence="8" id="KW-1185">Reference proteome</keyword>
<dbReference type="RefSeq" id="WP_345067378.1">
    <property type="nucleotide sequence ID" value="NZ_BAABCN010000007.1"/>
</dbReference>
<evidence type="ECO:0000256" key="1">
    <source>
        <dbReference type="ARBA" id="ARBA00005820"/>
    </source>
</evidence>
<sequence length="630" mass="67778">MSEPRIRVLGPVEGAIEAVPLRLSKSRHRELLALLTLAHGRAVSTSELIDELWDEPAPGAVGAVRTFIGELRRILEPHRPAHAPPTVLVTVGDGYALRLAPDGVDLWRAERSLREATGASPETAAPLIAAALAEWRGSAVEEFATRPWAQSERTRLATLRADAVEQLADALLALDRASEVIPLLEQQVVAYPWREGGWRVLALALYREERQSEALIVLGRARKYLADDLGLDPGRRLADLERGILRSDSALDPPRRSSSLLIGTATAHSQTGARTQLESASTLLPRLAVSGGLEFATEQRRATIAAAEELSDPELTARIIGSFDVPGIWTRSDDPVHSAAIVSAALRTLAALPSTASDRARARLLATLAMESRGTASHSAEAHEAERIARSLGDPQLLCFALSARYMQNFETTGLARDRERLASELIAIAQAAELPTFEIHGHLIRMQALCALDDINAAAAEADVVDALAAQHERPLVTVFTSWFRWTFTDAAETPPTGREMPGFSRGIVALAHLTHALRADADLPDGDFGPYEPWARPLLLARAGRREEAAAALEALPAPPLDLMLEVSWFLVGQAALEIRELSAARRARDALLPAAAERAAGSAVVDLGPLAALLGELDALLNQSDSD</sequence>
<evidence type="ECO:0000313" key="7">
    <source>
        <dbReference type="EMBL" id="GAA3882801.1"/>
    </source>
</evidence>
<dbReference type="SUPFAM" id="SSF46894">
    <property type="entry name" value="C-terminal effector domain of the bipartite response regulators"/>
    <property type="match status" value="1"/>
</dbReference>